<evidence type="ECO:0000256" key="4">
    <source>
        <dbReference type="ARBA" id="ARBA00022691"/>
    </source>
</evidence>
<comment type="similarity">
    <text evidence="6">Belongs to the methyltransferase superfamily. tRNA (adenine-N(6)-)-methyltransferase family.</text>
</comment>
<dbReference type="InterPro" id="IPR029063">
    <property type="entry name" value="SAM-dependent_MTases_sf"/>
</dbReference>
<comment type="subcellular location">
    <subcellularLocation>
        <location evidence="6">Cytoplasm</location>
    </subcellularLocation>
</comment>
<dbReference type="CDD" id="cd02440">
    <property type="entry name" value="AdoMet_MTases"/>
    <property type="match status" value="1"/>
</dbReference>
<evidence type="ECO:0000256" key="1">
    <source>
        <dbReference type="ARBA" id="ARBA00022490"/>
    </source>
</evidence>
<dbReference type="InterPro" id="IPR007848">
    <property type="entry name" value="Small_mtfrase_dom"/>
</dbReference>
<comment type="catalytic activity">
    <reaction evidence="6">
        <text>adenosine(37) in tRNA1(Val) + S-adenosyl-L-methionine = N(6)-methyladenosine(37) in tRNA1(Val) + S-adenosyl-L-homocysteine + H(+)</text>
        <dbReference type="Rhea" id="RHEA:43160"/>
        <dbReference type="Rhea" id="RHEA-COMP:10369"/>
        <dbReference type="Rhea" id="RHEA-COMP:10370"/>
        <dbReference type="ChEBI" id="CHEBI:15378"/>
        <dbReference type="ChEBI" id="CHEBI:57856"/>
        <dbReference type="ChEBI" id="CHEBI:59789"/>
        <dbReference type="ChEBI" id="CHEBI:74411"/>
        <dbReference type="ChEBI" id="CHEBI:74449"/>
        <dbReference type="EC" id="2.1.1.223"/>
    </reaction>
</comment>
<gene>
    <name evidence="8" type="ORF">ACU52_05655</name>
</gene>
<evidence type="ECO:0000256" key="6">
    <source>
        <dbReference type="HAMAP-Rule" id="MF_01872"/>
    </source>
</evidence>
<feature type="domain" description="Methyltransferase small" evidence="7">
    <location>
        <begin position="37"/>
        <end position="161"/>
    </location>
</feature>
<accession>A0A8E1US60</accession>
<keyword evidence="5 6" id="KW-0819">tRNA processing</keyword>
<name>A0A8E1US60_9BACT</name>
<dbReference type="GO" id="GO:0032259">
    <property type="term" value="P:methylation"/>
    <property type="evidence" value="ECO:0007669"/>
    <property type="project" value="UniProtKB-KW"/>
</dbReference>
<dbReference type="SUPFAM" id="SSF53335">
    <property type="entry name" value="S-adenosyl-L-methionine-dependent methyltransferases"/>
    <property type="match status" value="1"/>
</dbReference>
<protein>
    <recommendedName>
        <fullName evidence="6">tRNA1(Val) (adenine(37)-N6)-methyltransferase</fullName>
        <ecNumber evidence="6">2.1.1.223</ecNumber>
    </recommendedName>
    <alternativeName>
        <fullName evidence="6">tRNA m6A37 methyltransferase</fullName>
    </alternativeName>
</protein>
<keyword evidence="1 6" id="KW-0963">Cytoplasm</keyword>
<dbReference type="OrthoDB" id="5383291at2"/>
<dbReference type="Pfam" id="PF05175">
    <property type="entry name" value="MTS"/>
    <property type="match status" value="1"/>
</dbReference>
<comment type="function">
    <text evidence="6">Specifically methylates the adenine in position 37 of tRNA(1)(Val) (anticodon cmo5UAC).</text>
</comment>
<evidence type="ECO:0000256" key="2">
    <source>
        <dbReference type="ARBA" id="ARBA00022603"/>
    </source>
</evidence>
<proteinExistence type="inferred from homology"/>
<dbReference type="GO" id="GO:0008033">
    <property type="term" value="P:tRNA processing"/>
    <property type="evidence" value="ECO:0007669"/>
    <property type="project" value="UniProtKB-UniRule"/>
</dbReference>
<evidence type="ECO:0000256" key="3">
    <source>
        <dbReference type="ARBA" id="ARBA00022679"/>
    </source>
</evidence>
<dbReference type="PANTHER" id="PTHR47739:SF1">
    <property type="entry name" value="TRNA1(VAL) (ADENINE(37)-N6)-METHYLTRANSFERASE"/>
    <property type="match status" value="1"/>
</dbReference>
<sequence>MSNNYFRFKQFTVEHTRCAMKVGTDGVLLGAWARGGDTILDIGTGSGLIALFMAQRYPSGKIVAIDVDAGAVLQARINVYNSAFSDRITIIEKPLQEFCAGQFGSIVCNPPFFVNSLKNRDGQKAMARHADTLTHAELVSGASRLLADDGEFSVVIPAALRTAIDAEAAMAGLFPSRICAIRTIPRKPVSRYLLAYRKHPADRIEQTEECINNDDMSRSEWYSSLTENFYIR</sequence>
<keyword evidence="2 6" id="KW-0489">Methyltransferase</keyword>
<dbReference type="GO" id="GO:0016430">
    <property type="term" value="F:tRNA (adenine-N6)-methyltransferase activity"/>
    <property type="evidence" value="ECO:0007669"/>
    <property type="project" value="UniProtKB-UniRule"/>
</dbReference>
<dbReference type="RefSeq" id="WP_053398075.1">
    <property type="nucleotide sequence ID" value="NZ_LFQU01000008.1"/>
</dbReference>
<organism evidence="8 9">
    <name type="scientific">Xylanibacter rarus</name>
    <dbReference type="NCBI Taxonomy" id="1676614"/>
    <lineage>
        <taxon>Bacteria</taxon>
        <taxon>Pseudomonadati</taxon>
        <taxon>Bacteroidota</taxon>
        <taxon>Bacteroidia</taxon>
        <taxon>Bacteroidales</taxon>
        <taxon>Prevotellaceae</taxon>
        <taxon>Xylanibacter</taxon>
    </lineage>
</organism>
<reference evidence="8 9" key="1">
    <citation type="submission" date="2015-06" db="EMBL/GenBank/DDBJ databases">
        <title>Prevotella sp. 109, sp. nov., a novel member of the family Prevotellaceae isolated from human faeces.</title>
        <authorList>
            <person name="Shkoporov A.N."/>
            <person name="Chaplin A.V."/>
            <person name="Kafarskaia L.I."/>
            <person name="Efimov B.A."/>
        </authorList>
    </citation>
    <scope>NUCLEOTIDE SEQUENCE [LARGE SCALE GENOMIC DNA]</scope>
    <source>
        <strain evidence="8 9">109</strain>
    </source>
</reference>
<comment type="caution">
    <text evidence="8">The sequence shown here is derived from an EMBL/GenBank/DDBJ whole genome shotgun (WGS) entry which is preliminary data.</text>
</comment>
<evidence type="ECO:0000256" key="5">
    <source>
        <dbReference type="ARBA" id="ARBA00022694"/>
    </source>
</evidence>
<evidence type="ECO:0000313" key="9">
    <source>
        <dbReference type="Proteomes" id="UP000036951"/>
    </source>
</evidence>
<dbReference type="GO" id="GO:0005737">
    <property type="term" value="C:cytoplasm"/>
    <property type="evidence" value="ECO:0007669"/>
    <property type="project" value="UniProtKB-SubCell"/>
</dbReference>
<dbReference type="InterPro" id="IPR022882">
    <property type="entry name" value="tRNA_adenine-N6_MeTrfase"/>
</dbReference>
<keyword evidence="4 6" id="KW-0949">S-adenosyl-L-methionine</keyword>
<dbReference type="PANTHER" id="PTHR47739">
    <property type="entry name" value="TRNA1(VAL) (ADENINE(37)-N6)-METHYLTRANSFERASE"/>
    <property type="match status" value="1"/>
</dbReference>
<dbReference type="EC" id="2.1.1.223" evidence="6"/>
<keyword evidence="9" id="KW-1185">Reference proteome</keyword>
<dbReference type="Proteomes" id="UP000036951">
    <property type="component" value="Unassembled WGS sequence"/>
</dbReference>
<dbReference type="InterPro" id="IPR050210">
    <property type="entry name" value="tRNA_Adenine-N(6)_MTase"/>
</dbReference>
<dbReference type="Gene3D" id="3.40.50.150">
    <property type="entry name" value="Vaccinia Virus protein VP39"/>
    <property type="match status" value="1"/>
</dbReference>
<keyword evidence="3 6" id="KW-0808">Transferase</keyword>
<dbReference type="HAMAP" id="MF_01872">
    <property type="entry name" value="tRNA_methyltr_YfiC"/>
    <property type="match status" value="1"/>
</dbReference>
<evidence type="ECO:0000313" key="8">
    <source>
        <dbReference type="EMBL" id="KOO68813.1"/>
    </source>
</evidence>
<evidence type="ECO:0000259" key="7">
    <source>
        <dbReference type="Pfam" id="PF05175"/>
    </source>
</evidence>
<dbReference type="EMBL" id="LFQU01000008">
    <property type="protein sequence ID" value="KOO68813.1"/>
    <property type="molecule type" value="Genomic_DNA"/>
</dbReference>
<dbReference type="AlphaFoldDB" id="A0A8E1US60"/>